<dbReference type="InterPro" id="IPR005475">
    <property type="entry name" value="Transketolase-like_Pyr-bd"/>
</dbReference>
<proteinExistence type="predicted"/>
<dbReference type="SUPFAM" id="SSF52922">
    <property type="entry name" value="TK C-terminal domain-like"/>
    <property type="match status" value="1"/>
</dbReference>
<dbReference type="RefSeq" id="WP_137091781.1">
    <property type="nucleotide sequence ID" value="NZ_CP028923.1"/>
</dbReference>
<dbReference type="CDD" id="cd02000">
    <property type="entry name" value="TPP_E1_PDC_ADC_BCADC"/>
    <property type="match status" value="1"/>
</dbReference>
<dbReference type="PANTHER" id="PTHR43257:SF2">
    <property type="entry name" value="PYRUVATE DEHYDROGENASE E1 COMPONENT SUBUNIT BETA"/>
    <property type="match status" value="1"/>
</dbReference>
<keyword evidence="7" id="KW-1185">Reference proteome</keyword>
<dbReference type="EMBL" id="CP028923">
    <property type="protein sequence ID" value="QCK16186.1"/>
    <property type="molecule type" value="Genomic_DNA"/>
</dbReference>
<reference evidence="6 7" key="1">
    <citation type="submission" date="2018-04" db="EMBL/GenBank/DDBJ databases">
        <title>Complete genome uncultured novel isolate.</title>
        <authorList>
            <person name="Merlino G."/>
        </authorList>
    </citation>
    <scope>NUCLEOTIDE SEQUENCE [LARGE SCALE GENOMIC DNA]</scope>
    <source>
        <strain evidence="7">R1DC9</strain>
    </source>
</reference>
<dbReference type="InterPro" id="IPR033248">
    <property type="entry name" value="Transketolase_C"/>
</dbReference>
<dbReference type="PANTHER" id="PTHR43257">
    <property type="entry name" value="PYRUVATE DEHYDROGENASE E1 COMPONENT BETA SUBUNIT"/>
    <property type="match status" value="1"/>
</dbReference>
<comment type="cofactor">
    <cofactor evidence="1">
        <name>thiamine diphosphate</name>
        <dbReference type="ChEBI" id="CHEBI:58937"/>
    </cofactor>
</comment>
<dbReference type="Gene3D" id="3.40.50.920">
    <property type="match status" value="1"/>
</dbReference>
<protein>
    <submittedName>
        <fullName evidence="6">Transketolase</fullName>
    </submittedName>
</protein>
<evidence type="ECO:0000256" key="4">
    <source>
        <dbReference type="ARBA" id="ARBA00023052"/>
    </source>
</evidence>
<evidence type="ECO:0000313" key="6">
    <source>
        <dbReference type="EMBL" id="QCK16186.1"/>
    </source>
</evidence>
<dbReference type="GO" id="GO:0016624">
    <property type="term" value="F:oxidoreductase activity, acting on the aldehyde or oxo group of donors, disulfide as acceptor"/>
    <property type="evidence" value="ECO:0007669"/>
    <property type="project" value="InterPro"/>
</dbReference>
<dbReference type="InterPro" id="IPR001017">
    <property type="entry name" value="DH_E1"/>
</dbReference>
<dbReference type="Pfam" id="PF02780">
    <property type="entry name" value="Transketolase_C"/>
    <property type="match status" value="1"/>
</dbReference>
<sequence>MEITKTDTPLKTLKLSNKEVLQDYKLAVASREASLLGRKEVFMGKAKFGIFGDGKEIPQIAMAKVFKKGDYRSGYYRDQTFMFAIGELTIQEYFAQLYAHTDVEAEPASAGRLMNGHFGTRMLDDNGNFKNVAQEYNSVSDISPTAGQMPRLVGLGYASKLYRENKDLKQFKEFSDNGNEIAFGTIGNASTSEGLFFETINAAGVLQIPMLMSVWDDDYGISVPKSYHTTKENISKALAGFQRNKNEKGYEILTVNGWDYADLIKTYRKAEEICRKEHVPVLVHVVEITQPQGHSTSGSHERYKSKERLEWEKEHDCLTKMRQWIIDEGIADEEKLEKLEKEAKKEAKDSKNNAWKDFNGSIAEVHKEAVDLIKATAEGSENKKELNKISNELKDTLNPIRLDSFRAVKRALRYLTGENSSAKTDLLNWLKREEKLNEDRFSSHLYSHSEDAALTVPAIDPVYDDSSKLVDGREVLQACFDANLEKDPRVFAFGEDVGYIGDVNQAFAGLQEKYGELRVTDTGIREATILGQGIGAAIRGLRPIAEIQYLDYIYYALQIMADDLSNLQYRTKGGQKAPLIIRTRGHRLEGVWHSGSPMGALLHSIRGIYILVPRDMTQAAGFYNTMLQSDDTALIIECLNGYRLKEKVPANIAEYTTPLGVPEVIREGSDVTVVTYGSMCRIVMEAAEQLEEFGISVEVIDVQSLLPFDINHTIVDRIKKTNRVIFADEDVPGGATAFMMQKVLEEQNGYRYLDSKPMTITAKEHRPAYSSDGDYFSKPNTETVFETVYKMMNEFNPRKYPELYK</sequence>
<comment type="function">
    <text evidence="2">E1 component of the 2-oxoglutarate dehydrogenase (OGDH) complex which catalyzes the decarboxylation of 2-oxoglutarate, the first step in the conversion of 2-oxoglutarate to succinyl-CoA and CO(2).</text>
</comment>
<dbReference type="Proteomes" id="UP000298616">
    <property type="component" value="Chromosome"/>
</dbReference>
<evidence type="ECO:0000256" key="3">
    <source>
        <dbReference type="ARBA" id="ARBA00023002"/>
    </source>
</evidence>
<evidence type="ECO:0000259" key="5">
    <source>
        <dbReference type="SMART" id="SM00861"/>
    </source>
</evidence>
<evidence type="ECO:0000313" key="7">
    <source>
        <dbReference type="Proteomes" id="UP000298616"/>
    </source>
</evidence>
<dbReference type="SMART" id="SM00861">
    <property type="entry name" value="Transket_pyr"/>
    <property type="match status" value="1"/>
</dbReference>
<evidence type="ECO:0000256" key="2">
    <source>
        <dbReference type="ARBA" id="ARBA00003906"/>
    </source>
</evidence>
<name>A0A4D7JVI4_9BACT</name>
<organism evidence="6 7">
    <name type="scientific">Mangrovivirga cuniculi</name>
    <dbReference type="NCBI Taxonomy" id="2715131"/>
    <lineage>
        <taxon>Bacteria</taxon>
        <taxon>Pseudomonadati</taxon>
        <taxon>Bacteroidota</taxon>
        <taxon>Cytophagia</taxon>
        <taxon>Cytophagales</taxon>
        <taxon>Mangrovivirgaceae</taxon>
        <taxon>Mangrovivirga</taxon>
    </lineage>
</organism>
<dbReference type="KEGG" id="fpf:DCC35_16265"/>
<dbReference type="SUPFAM" id="SSF52518">
    <property type="entry name" value="Thiamin diphosphate-binding fold (THDP-binding)"/>
    <property type="match status" value="2"/>
</dbReference>
<dbReference type="AlphaFoldDB" id="A0A4D7JVI4"/>
<dbReference type="InterPro" id="IPR009014">
    <property type="entry name" value="Transketo_C/PFOR_II"/>
</dbReference>
<dbReference type="Gene3D" id="3.40.50.970">
    <property type="match status" value="2"/>
</dbReference>
<feature type="domain" description="Transketolase-like pyrimidine-binding" evidence="5">
    <location>
        <begin position="470"/>
        <end position="644"/>
    </location>
</feature>
<evidence type="ECO:0000256" key="1">
    <source>
        <dbReference type="ARBA" id="ARBA00001964"/>
    </source>
</evidence>
<gene>
    <name evidence="6" type="ORF">DCC35_16265</name>
</gene>
<dbReference type="Pfam" id="PF00676">
    <property type="entry name" value="E1_dh"/>
    <property type="match status" value="1"/>
</dbReference>
<keyword evidence="3" id="KW-0560">Oxidoreductase</keyword>
<dbReference type="OrthoDB" id="9769337at2"/>
<keyword evidence="4" id="KW-0786">Thiamine pyrophosphate</keyword>
<dbReference type="Pfam" id="PF02779">
    <property type="entry name" value="Transket_pyr"/>
    <property type="match status" value="1"/>
</dbReference>
<dbReference type="InterPro" id="IPR029061">
    <property type="entry name" value="THDP-binding"/>
</dbReference>
<accession>A0A4D7JVI4</accession>